<dbReference type="Pfam" id="PF14671">
    <property type="entry name" value="DSPn"/>
    <property type="match status" value="1"/>
</dbReference>
<proteinExistence type="predicted"/>
<reference evidence="3 4" key="1">
    <citation type="submission" date="2024-04" db="EMBL/GenBank/DDBJ databases">
        <title>Tritrichomonas musculus Genome.</title>
        <authorList>
            <person name="Alves-Ferreira E."/>
            <person name="Grigg M."/>
            <person name="Lorenzi H."/>
            <person name="Galac M."/>
        </authorList>
    </citation>
    <scope>NUCLEOTIDE SEQUENCE [LARGE SCALE GENOMIC DNA]</scope>
    <source>
        <strain evidence="3 4">EAF2021</strain>
    </source>
</reference>
<accession>A0ABR2JJK2</accession>
<sequence>MSFFGTFLERYKHYELLPGSLYFSVSEELIESKKPEVAFSISDYPNIFFMKKSSPPSIRQIYSFIDIVSRFLTSGKVIHFYTSTNNLAHSIVLICCFMMIKTKQSADLAFAPFSLLSAMIHPFRFDSTQKVFDLTVVTCLRSFEKALKLKWFSIDSFNTEQYDYFDELSMNWIVPDFLLAFSSNQSRAYSLKKVLLAFNKLHLNHYVTLSGSIYDRQTFQDYGFDLTEFNATCEGIPSPKLIKDFLNISENSDHTFVVHSHNEIDLSGLFCSCLLIRKFKFSPDEAIAWVRICKPSSISNSQQFFIVDFENQIKCTEKTVEIIPPAPNAPRRLAPRNRIRSALAPKNSSPIQVQIKSPQSQSVRKFDPPPINEQFNNSANHVNAKPICPSAPSNRARIGPPRKMSNLLSSIPAATLA</sequence>
<feature type="domain" description="Dual specificity/tyrosine protein phosphatase N-terminal" evidence="2">
    <location>
        <begin position="15"/>
        <end position="146"/>
    </location>
</feature>
<dbReference type="EMBL" id="JAPFFF010000011">
    <property type="protein sequence ID" value="KAK8878023.1"/>
    <property type="molecule type" value="Genomic_DNA"/>
</dbReference>
<gene>
    <name evidence="3" type="ORF">M9Y10_004786</name>
</gene>
<evidence type="ECO:0000313" key="3">
    <source>
        <dbReference type="EMBL" id="KAK8878023.1"/>
    </source>
</evidence>
<protein>
    <submittedName>
        <fullName evidence="3">Dual specificity protein phosphatase cdc14a</fullName>
    </submittedName>
</protein>
<comment type="caution">
    <text evidence="3">The sequence shown here is derived from an EMBL/GenBank/DDBJ whole genome shotgun (WGS) entry which is preliminary data.</text>
</comment>
<dbReference type="PANTHER" id="PTHR23339">
    <property type="entry name" value="TYROSINE SPECIFIC PROTEIN PHOSPHATASE AND DUAL SPECIFICITY PROTEIN PHOSPHATASE"/>
    <property type="match status" value="1"/>
</dbReference>
<dbReference type="Proteomes" id="UP001470230">
    <property type="component" value="Unassembled WGS sequence"/>
</dbReference>
<keyword evidence="4" id="KW-1185">Reference proteome</keyword>
<feature type="region of interest" description="Disordered" evidence="1">
    <location>
        <begin position="345"/>
        <end position="417"/>
    </location>
</feature>
<evidence type="ECO:0000313" key="4">
    <source>
        <dbReference type="Proteomes" id="UP001470230"/>
    </source>
</evidence>
<organism evidence="3 4">
    <name type="scientific">Tritrichomonas musculus</name>
    <dbReference type="NCBI Taxonomy" id="1915356"/>
    <lineage>
        <taxon>Eukaryota</taxon>
        <taxon>Metamonada</taxon>
        <taxon>Parabasalia</taxon>
        <taxon>Tritrichomonadida</taxon>
        <taxon>Tritrichomonadidae</taxon>
        <taxon>Tritrichomonas</taxon>
    </lineage>
</organism>
<evidence type="ECO:0000259" key="2">
    <source>
        <dbReference type="Pfam" id="PF14671"/>
    </source>
</evidence>
<evidence type="ECO:0000256" key="1">
    <source>
        <dbReference type="SAM" id="MobiDB-lite"/>
    </source>
</evidence>
<dbReference type="InterPro" id="IPR050561">
    <property type="entry name" value="PTP"/>
</dbReference>
<dbReference type="SUPFAM" id="SSF52799">
    <property type="entry name" value="(Phosphotyrosine protein) phosphatases II"/>
    <property type="match status" value="2"/>
</dbReference>
<name>A0ABR2JJK2_9EUKA</name>
<dbReference type="Gene3D" id="3.90.190.10">
    <property type="entry name" value="Protein tyrosine phosphatase superfamily"/>
    <property type="match status" value="2"/>
</dbReference>
<dbReference type="InterPro" id="IPR029021">
    <property type="entry name" value="Prot-tyrosine_phosphatase-like"/>
</dbReference>
<dbReference type="InterPro" id="IPR029260">
    <property type="entry name" value="DSPn"/>
</dbReference>
<feature type="compositionally biased region" description="Polar residues" evidence="1">
    <location>
        <begin position="346"/>
        <end position="363"/>
    </location>
</feature>